<feature type="binding site" evidence="8">
    <location>
        <begin position="27"/>
        <end position="32"/>
    </location>
    <ligand>
        <name>ATP</name>
        <dbReference type="ChEBI" id="CHEBI:30616"/>
    </ligand>
</feature>
<organism evidence="10 11">
    <name type="scientific">Vagococcus fluvialis bH819</name>
    <dbReference type="NCBI Taxonomy" id="1255619"/>
    <lineage>
        <taxon>Bacteria</taxon>
        <taxon>Bacillati</taxon>
        <taxon>Bacillota</taxon>
        <taxon>Bacilli</taxon>
        <taxon>Lactobacillales</taxon>
        <taxon>Enterococcaceae</taxon>
        <taxon>Vagococcus</taxon>
    </lineage>
</organism>
<name>A0A1X6WQX5_9ENTE</name>
<dbReference type="InterPro" id="IPR014729">
    <property type="entry name" value="Rossmann-like_a/b/a_fold"/>
</dbReference>
<keyword evidence="3 8" id="KW-0436">Ligase</keyword>
<evidence type="ECO:0000256" key="6">
    <source>
        <dbReference type="ARBA" id="ARBA00022840"/>
    </source>
</evidence>
<dbReference type="GO" id="GO:0006400">
    <property type="term" value="P:tRNA modification"/>
    <property type="evidence" value="ECO:0007669"/>
    <property type="project" value="UniProtKB-UniRule"/>
</dbReference>
<evidence type="ECO:0000256" key="8">
    <source>
        <dbReference type="HAMAP-Rule" id="MF_01161"/>
    </source>
</evidence>
<dbReference type="RefSeq" id="WP_086951692.1">
    <property type="nucleotide sequence ID" value="NZ_FWFD01000012.1"/>
</dbReference>
<evidence type="ECO:0000256" key="4">
    <source>
        <dbReference type="ARBA" id="ARBA00022694"/>
    </source>
</evidence>
<comment type="catalytic activity">
    <reaction evidence="7 8">
        <text>cytidine(34) in tRNA(Ile2) + L-lysine + ATP = lysidine(34) in tRNA(Ile2) + AMP + diphosphate + H(+)</text>
        <dbReference type="Rhea" id="RHEA:43744"/>
        <dbReference type="Rhea" id="RHEA-COMP:10625"/>
        <dbReference type="Rhea" id="RHEA-COMP:10670"/>
        <dbReference type="ChEBI" id="CHEBI:15378"/>
        <dbReference type="ChEBI" id="CHEBI:30616"/>
        <dbReference type="ChEBI" id="CHEBI:32551"/>
        <dbReference type="ChEBI" id="CHEBI:33019"/>
        <dbReference type="ChEBI" id="CHEBI:82748"/>
        <dbReference type="ChEBI" id="CHEBI:83665"/>
        <dbReference type="ChEBI" id="CHEBI:456215"/>
        <dbReference type="EC" id="6.3.4.19"/>
    </reaction>
</comment>
<dbReference type="SUPFAM" id="SSF56037">
    <property type="entry name" value="PheT/TilS domain"/>
    <property type="match status" value="1"/>
</dbReference>
<evidence type="ECO:0000259" key="9">
    <source>
        <dbReference type="SMART" id="SM00977"/>
    </source>
</evidence>
<comment type="function">
    <text evidence="8">Ligates lysine onto the cytidine present at position 34 of the AUA codon-specific tRNA(Ile) that contains the anticodon CAU, in an ATP-dependent manner. Cytidine is converted to lysidine, thus changing the amino acid specificity of the tRNA from methionine to isoleucine.</text>
</comment>
<feature type="domain" description="Lysidine-tRNA(Ile) synthetase C-terminal" evidence="9">
    <location>
        <begin position="384"/>
        <end position="459"/>
    </location>
</feature>
<dbReference type="AlphaFoldDB" id="A0A1X6WQX5"/>
<dbReference type="NCBIfam" id="TIGR02433">
    <property type="entry name" value="lysidine_TilS_C"/>
    <property type="match status" value="1"/>
</dbReference>
<evidence type="ECO:0000313" key="11">
    <source>
        <dbReference type="Proteomes" id="UP000195918"/>
    </source>
</evidence>
<keyword evidence="5 8" id="KW-0547">Nucleotide-binding</keyword>
<evidence type="ECO:0000256" key="3">
    <source>
        <dbReference type="ARBA" id="ARBA00022598"/>
    </source>
</evidence>
<dbReference type="Proteomes" id="UP000195918">
    <property type="component" value="Unassembled WGS sequence"/>
</dbReference>
<dbReference type="GO" id="GO:0005524">
    <property type="term" value="F:ATP binding"/>
    <property type="evidence" value="ECO:0007669"/>
    <property type="project" value="UniProtKB-UniRule"/>
</dbReference>
<protein>
    <recommendedName>
        <fullName evidence="8">tRNA(Ile)-lysidine synthase</fullName>
        <ecNumber evidence="8">6.3.4.19</ecNumber>
    </recommendedName>
    <alternativeName>
        <fullName evidence="8">tRNA(Ile)-2-lysyl-cytidine synthase</fullName>
    </alternativeName>
    <alternativeName>
        <fullName evidence="8">tRNA(Ile)-lysidine synthetase</fullName>
    </alternativeName>
</protein>
<comment type="similarity">
    <text evidence="8">Belongs to the tRNA(Ile)-lysidine synthase family.</text>
</comment>
<accession>A0A1X6WQX5</accession>
<dbReference type="HAMAP" id="MF_01161">
    <property type="entry name" value="tRNA_Ile_lys_synt"/>
    <property type="match status" value="1"/>
</dbReference>
<reference evidence="11" key="1">
    <citation type="submission" date="2017-02" db="EMBL/GenBank/DDBJ databases">
        <authorList>
            <person name="Dridi B."/>
        </authorList>
    </citation>
    <scope>NUCLEOTIDE SEQUENCE [LARGE SCALE GENOMIC DNA]</scope>
    <source>
        <strain evidence="11">bH819</strain>
    </source>
</reference>
<comment type="subcellular location">
    <subcellularLocation>
        <location evidence="1 8">Cytoplasm</location>
    </subcellularLocation>
</comment>
<dbReference type="EC" id="6.3.4.19" evidence="8"/>
<dbReference type="PANTHER" id="PTHR43033">
    <property type="entry name" value="TRNA(ILE)-LYSIDINE SYNTHASE-RELATED"/>
    <property type="match status" value="1"/>
</dbReference>
<dbReference type="PANTHER" id="PTHR43033:SF1">
    <property type="entry name" value="TRNA(ILE)-LYSIDINE SYNTHASE-RELATED"/>
    <property type="match status" value="1"/>
</dbReference>
<dbReference type="InterPro" id="IPR012796">
    <property type="entry name" value="Lysidine-tRNA-synth_C"/>
</dbReference>
<dbReference type="GO" id="GO:0032267">
    <property type="term" value="F:tRNA(Ile)-lysidine synthase activity"/>
    <property type="evidence" value="ECO:0007669"/>
    <property type="project" value="UniProtKB-EC"/>
</dbReference>
<dbReference type="Pfam" id="PF01171">
    <property type="entry name" value="ATP_bind_3"/>
    <property type="match status" value="1"/>
</dbReference>
<sequence>MLEKNFYQQVLKKKWWQPKEKILVGVSGGVDSMVLLYLLSNLPEELRPDIVVAHINHQLREISVEEEAFVMKYCMEANLPIFTTSWLEGKTIKGNIEQEARDFRYNFFNEIMEKKQIKKIITGHHKNDQAETVLMRLINGGRIQTMTGIQETRPFFNNKVIRPLLSIEKKELYAYAKEKNIPFYEDETNNQMDYTRNRLRKKIIPDLVEENEQFLEHLLWFKEELAINLSLVEELIRPKFNQCITFSEDYWRIDLPIYYTYSSKEQHIILDFLVSDCQNKKGLILNRKQQAQLEQNIVGTKPNLDYPLKGNWYFKKSYAKCFIYQKKAKEIVTEKVDITLNSGAFLSSKEWVGFFEIGKEEIPKEIMTWNYAEMVYSELLSEKVAVRKPLPGDRLLLNEKGHKKKVSRYFIDEKISVYEREEAWVVQDQAEIVKWLVPFRESYLSIRDETAKIQYKLVYYYKKDK</sequence>
<keyword evidence="2 8" id="KW-0963">Cytoplasm</keyword>
<dbReference type="CDD" id="cd01992">
    <property type="entry name" value="TilS_N"/>
    <property type="match status" value="1"/>
</dbReference>
<keyword evidence="6 8" id="KW-0067">ATP-binding</keyword>
<dbReference type="InterPro" id="IPR011063">
    <property type="entry name" value="TilS/TtcA_N"/>
</dbReference>
<proteinExistence type="inferred from homology"/>
<evidence type="ECO:0000256" key="2">
    <source>
        <dbReference type="ARBA" id="ARBA00022490"/>
    </source>
</evidence>
<dbReference type="Gene3D" id="3.40.50.620">
    <property type="entry name" value="HUPs"/>
    <property type="match status" value="1"/>
</dbReference>
<gene>
    <name evidence="8" type="primary">tilS</name>
    <name evidence="10" type="ORF">FM121_08210</name>
</gene>
<dbReference type="NCBIfam" id="TIGR02432">
    <property type="entry name" value="lysidine_TilS_N"/>
    <property type="match status" value="1"/>
</dbReference>
<dbReference type="EMBL" id="FWFD01000012">
    <property type="protein sequence ID" value="SLM86056.1"/>
    <property type="molecule type" value="Genomic_DNA"/>
</dbReference>
<dbReference type="InterPro" id="IPR012795">
    <property type="entry name" value="tRNA_Ile_lys_synt_N"/>
</dbReference>
<evidence type="ECO:0000256" key="1">
    <source>
        <dbReference type="ARBA" id="ARBA00004496"/>
    </source>
</evidence>
<evidence type="ECO:0000256" key="5">
    <source>
        <dbReference type="ARBA" id="ARBA00022741"/>
    </source>
</evidence>
<dbReference type="InterPro" id="IPR012094">
    <property type="entry name" value="tRNA_Ile_lys_synt"/>
</dbReference>
<comment type="domain">
    <text evidence="8">The N-terminal region contains the highly conserved SGGXDS motif, predicted to be a P-loop motif involved in ATP binding.</text>
</comment>
<keyword evidence="11" id="KW-1185">Reference proteome</keyword>
<evidence type="ECO:0000256" key="7">
    <source>
        <dbReference type="ARBA" id="ARBA00048539"/>
    </source>
</evidence>
<dbReference type="OrthoDB" id="9807403at2"/>
<dbReference type="SMART" id="SM00977">
    <property type="entry name" value="TilS_C"/>
    <property type="match status" value="1"/>
</dbReference>
<keyword evidence="4 8" id="KW-0819">tRNA processing</keyword>
<dbReference type="SUPFAM" id="SSF52402">
    <property type="entry name" value="Adenine nucleotide alpha hydrolases-like"/>
    <property type="match status" value="1"/>
</dbReference>
<dbReference type="GO" id="GO:0005737">
    <property type="term" value="C:cytoplasm"/>
    <property type="evidence" value="ECO:0007669"/>
    <property type="project" value="UniProtKB-SubCell"/>
</dbReference>
<evidence type="ECO:0000313" key="10">
    <source>
        <dbReference type="EMBL" id="SLM86056.1"/>
    </source>
</evidence>